<name>A0A5M9JFM7_MONFR</name>
<dbReference type="VEuPathDB" id="FungiDB:MFRU_042g00340"/>
<dbReference type="PROSITE" id="PS51363">
    <property type="entry name" value="W2"/>
    <property type="match status" value="1"/>
</dbReference>
<proteinExistence type="inferred from homology"/>
<feature type="domain" description="W2" evidence="12">
    <location>
        <begin position="554"/>
        <end position="728"/>
    </location>
</feature>
<keyword evidence="4" id="KW-0963">Cytoplasm</keyword>
<dbReference type="Proteomes" id="UP000322873">
    <property type="component" value="Unassembled WGS sequence"/>
</dbReference>
<sequence>MAQSHPSKPAKNAGGAGGKGAQGGAKGKKGAVAGGGGKKEDERDESLQAVILADSFETRFNPFTLDTPRCLLPLANTPLIEYTLEFLAMSGVADVYIYCGAHTEAVEEYLQNSKWDPQTSPSSPFSKLMIVKTTAHSVGDAMRDLDARNWITGDFLLVHGDLVSNLPIDAALAAHRARRYANKNAIMTMVLRSGGLGDHRTKSNGITPVFVLDPTQNRCLHYEEMNPLQSNKYLSLDPDLIAENSEIEIRTDFIDCGIDICTPDVLALWAESFDYEVPRRHFLHGVLKDYELNGKTIHTEIVTDHYAARAFNLQAYEAITKDVLGRWTYPLVPDSNLVAGQTYKFQRGGFCKENGVILARTCKIGKRTVLGAGTSVGDGSTIINSTIGRGCRIGKNVTIQNAYIWDDVVVGDGSFVEKSIIANNVLVGQRCKVTEGSLLSFGVRITDGKEITKGSRITTGQKVKDDYDTSEPTPTDFKIVGEGGEGYEFIDDEEFEDEESSAFHSSLIYSTQHLNLSSESISTVSSELSAGEIDTRSRHSSFAGSISDDEHGQGSSETFHHDAVQGLLDTLRENGDFDSAKLEFMGLRLSNDADDYQIRRAIAAAFTKFIAESVTSGSKNASEATIQALNVAGAQKFLNEGLVGKQNAGAVMASLCQKLYERDIVGEEAILGWWEDAEKGVGGKGKGKGKNGEADAESGEDEEMKKVREKTAVFIEWLREAESEESSEEDDDDDDDEDSEEEDSEKLHFTCKVHDSIGSGSGSGSKYE</sequence>
<protein>
    <recommendedName>
        <fullName evidence="3">Mannose-1-phosphate guanyltransferase</fullName>
    </recommendedName>
    <alternativeName>
        <fullName evidence="7">GDP-mannose pyrophosphorylase</fullName>
    </alternativeName>
    <alternativeName>
        <fullName evidence="6">GTP-mannose-1-phosphate guanylyltransferase</fullName>
    </alternativeName>
    <alternativeName>
        <fullName evidence="8">Translation initiation factor eIF2B subunit epsilon</fullName>
    </alternativeName>
    <alternativeName>
        <fullName evidence="9">eIF2B GDP-GTP exchange factor subunit epsilon</fullName>
    </alternativeName>
</protein>
<dbReference type="GO" id="GO:0031369">
    <property type="term" value="F:translation initiation factor binding"/>
    <property type="evidence" value="ECO:0007669"/>
    <property type="project" value="InterPro"/>
</dbReference>
<dbReference type="InterPro" id="IPR056764">
    <property type="entry name" value="LbH_EIF2B3/5"/>
</dbReference>
<dbReference type="Gene3D" id="1.25.40.180">
    <property type="match status" value="2"/>
</dbReference>
<evidence type="ECO:0000313" key="13">
    <source>
        <dbReference type="EMBL" id="KAA8566516.1"/>
    </source>
</evidence>
<feature type="region of interest" description="Disordered" evidence="11">
    <location>
        <begin position="1"/>
        <end position="43"/>
    </location>
</feature>
<dbReference type="GO" id="GO:0003743">
    <property type="term" value="F:translation initiation factor activity"/>
    <property type="evidence" value="ECO:0007669"/>
    <property type="project" value="TreeGrafter"/>
</dbReference>
<dbReference type="InterPro" id="IPR003307">
    <property type="entry name" value="W2_domain"/>
</dbReference>
<dbReference type="InterPro" id="IPR044123">
    <property type="entry name" value="W2_eIF2B_epsilon"/>
</dbReference>
<dbReference type="SUPFAM" id="SSF48371">
    <property type="entry name" value="ARM repeat"/>
    <property type="match status" value="1"/>
</dbReference>
<feature type="region of interest" description="Disordered" evidence="11">
    <location>
        <begin position="529"/>
        <end position="557"/>
    </location>
</feature>
<evidence type="ECO:0000256" key="10">
    <source>
        <dbReference type="ARBA" id="ARBA00046432"/>
    </source>
</evidence>
<gene>
    <name evidence="13" type="ORF">EYC84_009073</name>
</gene>
<evidence type="ECO:0000256" key="7">
    <source>
        <dbReference type="ARBA" id="ARBA00031190"/>
    </source>
</evidence>
<evidence type="ECO:0000256" key="6">
    <source>
        <dbReference type="ARBA" id="ARBA00030179"/>
    </source>
</evidence>
<comment type="subcellular location">
    <subcellularLocation>
        <location evidence="1">Cytoplasm</location>
        <location evidence="1">Cytosol</location>
    </subcellularLocation>
</comment>
<evidence type="ECO:0000256" key="5">
    <source>
        <dbReference type="ARBA" id="ARBA00022540"/>
    </source>
</evidence>
<evidence type="ECO:0000256" key="8">
    <source>
        <dbReference type="ARBA" id="ARBA00044144"/>
    </source>
</evidence>
<feature type="compositionally biased region" description="Gly residues" evidence="11">
    <location>
        <begin position="759"/>
        <end position="768"/>
    </location>
</feature>
<dbReference type="PANTHER" id="PTHR45887:SF1">
    <property type="entry name" value="TRANSLATION INITIATION FACTOR EIF-2B SUBUNIT EPSILON"/>
    <property type="match status" value="1"/>
</dbReference>
<dbReference type="InterPro" id="IPR035543">
    <property type="entry name" value="eIF-2B_epsilon_N"/>
</dbReference>
<feature type="compositionally biased region" description="Basic and acidic residues" evidence="11">
    <location>
        <begin position="548"/>
        <end position="557"/>
    </location>
</feature>
<feature type="compositionally biased region" description="Acidic residues" evidence="11">
    <location>
        <begin position="722"/>
        <end position="744"/>
    </location>
</feature>
<feature type="compositionally biased region" description="Gly residues" evidence="11">
    <location>
        <begin position="14"/>
        <end position="25"/>
    </location>
</feature>
<dbReference type="AlphaFoldDB" id="A0A5M9JFM7"/>
<evidence type="ECO:0000256" key="3">
    <source>
        <dbReference type="ARBA" id="ARBA00018601"/>
    </source>
</evidence>
<dbReference type="CDD" id="cd04197">
    <property type="entry name" value="eIF-2B_epsilon_N"/>
    <property type="match status" value="1"/>
</dbReference>
<evidence type="ECO:0000256" key="4">
    <source>
        <dbReference type="ARBA" id="ARBA00022490"/>
    </source>
</evidence>
<accession>A0A5M9JFM7</accession>
<organism evidence="13 14">
    <name type="scientific">Monilinia fructicola</name>
    <name type="common">Brown rot fungus</name>
    <name type="synonym">Ciboria fructicola</name>
    <dbReference type="NCBI Taxonomy" id="38448"/>
    <lineage>
        <taxon>Eukaryota</taxon>
        <taxon>Fungi</taxon>
        <taxon>Dikarya</taxon>
        <taxon>Ascomycota</taxon>
        <taxon>Pezizomycotina</taxon>
        <taxon>Leotiomycetes</taxon>
        <taxon>Helotiales</taxon>
        <taxon>Sclerotiniaceae</taxon>
        <taxon>Monilinia</taxon>
    </lineage>
</organism>
<feature type="region of interest" description="Disordered" evidence="11">
    <location>
        <begin position="681"/>
        <end position="768"/>
    </location>
</feature>
<evidence type="ECO:0000259" key="12">
    <source>
        <dbReference type="PROSITE" id="PS51363"/>
    </source>
</evidence>
<feature type="compositionally biased region" description="Basic and acidic residues" evidence="11">
    <location>
        <begin position="703"/>
        <end position="721"/>
    </location>
</feature>
<dbReference type="GO" id="GO:0005829">
    <property type="term" value="C:cytosol"/>
    <property type="evidence" value="ECO:0007669"/>
    <property type="project" value="UniProtKB-SubCell"/>
</dbReference>
<dbReference type="Pfam" id="PF02020">
    <property type="entry name" value="W2"/>
    <property type="match status" value="1"/>
</dbReference>
<dbReference type="InterPro" id="IPR005835">
    <property type="entry name" value="NTP_transferase_dom"/>
</dbReference>
<keyword evidence="14" id="KW-1185">Reference proteome</keyword>
<reference evidence="13 14" key="1">
    <citation type="submission" date="2019-06" db="EMBL/GenBank/DDBJ databases">
        <title>Genome Sequence of the Brown Rot Fungal Pathogen Monilinia fructicola.</title>
        <authorList>
            <person name="De Miccolis Angelini R.M."/>
            <person name="Landi L."/>
            <person name="Abate D."/>
            <person name="Pollastro S."/>
            <person name="Romanazzi G."/>
            <person name="Faretra F."/>
        </authorList>
    </citation>
    <scope>NUCLEOTIDE SEQUENCE [LARGE SCALE GENOMIC DNA]</scope>
    <source>
        <strain evidence="13 14">Mfrc123</strain>
    </source>
</reference>
<comment type="subunit">
    <text evidence="10">Component of the translation initiation factor 2B (eIF2B) complex which is a heterodecamer of two sets of five different subunits: alpha, beta, gamma, delta and epsilon. Subunits alpha, beta and delta comprise a regulatory subcomplex and subunits epsilon and gamma comprise a catalytic subcomplex. Within the complex, the hexameric regulatory complex resides at the center, with the two heterodimeric catalytic subcomplexes bound on opposite sides.</text>
</comment>
<feature type="compositionally biased region" description="Basic and acidic residues" evidence="11">
    <location>
        <begin position="745"/>
        <end position="755"/>
    </location>
</feature>
<dbReference type="EMBL" id="VICG01000012">
    <property type="protein sequence ID" value="KAA8566516.1"/>
    <property type="molecule type" value="Genomic_DNA"/>
</dbReference>
<dbReference type="Gene3D" id="2.160.10.10">
    <property type="entry name" value="Hexapeptide repeat proteins"/>
    <property type="match status" value="1"/>
</dbReference>
<dbReference type="Pfam" id="PF00483">
    <property type="entry name" value="NTP_transferase"/>
    <property type="match status" value="1"/>
</dbReference>
<dbReference type="InterPro" id="IPR051956">
    <property type="entry name" value="eIF2B_epsilon"/>
</dbReference>
<dbReference type="PANTHER" id="PTHR45887">
    <property type="entry name" value="TRANSLATION INITIATION FACTOR EIF-2B SUBUNIT EPSILON"/>
    <property type="match status" value="1"/>
</dbReference>
<evidence type="ECO:0000256" key="2">
    <source>
        <dbReference type="ARBA" id="ARBA00007878"/>
    </source>
</evidence>
<dbReference type="InterPro" id="IPR029044">
    <property type="entry name" value="Nucleotide-diphossugar_trans"/>
</dbReference>
<dbReference type="InterPro" id="IPR016024">
    <property type="entry name" value="ARM-type_fold"/>
</dbReference>
<dbReference type="CDD" id="cd05787">
    <property type="entry name" value="LbH_eIF2B_epsilon"/>
    <property type="match status" value="1"/>
</dbReference>
<comment type="similarity">
    <text evidence="2">Belongs to the eIF-2B gamma/epsilon subunits family.</text>
</comment>
<evidence type="ECO:0000256" key="1">
    <source>
        <dbReference type="ARBA" id="ARBA00004514"/>
    </source>
</evidence>
<dbReference type="CDD" id="cd11558">
    <property type="entry name" value="W2_eIF2B_epsilon"/>
    <property type="match status" value="1"/>
</dbReference>
<dbReference type="FunFam" id="3.90.550.10:FF:000066">
    <property type="entry name" value="Translation initiation factor eIF-2B subunit epsilon"/>
    <property type="match status" value="1"/>
</dbReference>
<keyword evidence="5" id="KW-0648">Protein biosynthesis</keyword>
<dbReference type="Pfam" id="PF25084">
    <property type="entry name" value="LbH_EIF2B"/>
    <property type="match status" value="1"/>
</dbReference>
<dbReference type="Gene3D" id="3.90.550.10">
    <property type="entry name" value="Spore Coat Polysaccharide Biosynthesis Protein SpsA, Chain A"/>
    <property type="match status" value="1"/>
</dbReference>
<evidence type="ECO:0000256" key="9">
    <source>
        <dbReference type="ARBA" id="ARBA00044345"/>
    </source>
</evidence>
<dbReference type="SUPFAM" id="SSF53448">
    <property type="entry name" value="Nucleotide-diphospho-sugar transferases"/>
    <property type="match status" value="1"/>
</dbReference>
<dbReference type="GO" id="GO:0005085">
    <property type="term" value="F:guanyl-nucleotide exchange factor activity"/>
    <property type="evidence" value="ECO:0007669"/>
    <property type="project" value="InterPro"/>
</dbReference>
<evidence type="ECO:0000313" key="14">
    <source>
        <dbReference type="Proteomes" id="UP000322873"/>
    </source>
</evidence>
<dbReference type="GO" id="GO:0005851">
    <property type="term" value="C:eukaryotic translation initiation factor 2B complex"/>
    <property type="evidence" value="ECO:0007669"/>
    <property type="project" value="TreeGrafter"/>
</dbReference>
<evidence type="ECO:0000256" key="11">
    <source>
        <dbReference type="SAM" id="MobiDB-lite"/>
    </source>
</evidence>
<keyword evidence="5" id="KW-0396">Initiation factor</keyword>
<comment type="caution">
    <text evidence="13">The sequence shown here is derived from an EMBL/GenBank/DDBJ whole genome shotgun (WGS) entry which is preliminary data.</text>
</comment>